<gene>
    <name evidence="2" type="ORF">IAG44_14200</name>
</gene>
<protein>
    <recommendedName>
        <fullName evidence="4">Secreted protein</fullName>
    </recommendedName>
</protein>
<keyword evidence="1" id="KW-0732">Signal</keyword>
<dbReference type="AlphaFoldDB" id="A0A7H0ICG4"/>
<sequence length="78" mass="8018">MKKIMLAALPLAALALTASPAHADNDSNFGGGVNAADNWNFTAGAVCMQEVAVVPVLGDWVGDHVNNCSNGNVIDHSK</sequence>
<name>A0A7H0ICG4_9ACTN</name>
<accession>A0A7H0ICG4</accession>
<dbReference type="EMBL" id="CP060828">
    <property type="protein sequence ID" value="QNP70480.1"/>
    <property type="molecule type" value="Genomic_DNA"/>
</dbReference>
<evidence type="ECO:0000313" key="3">
    <source>
        <dbReference type="Proteomes" id="UP000516052"/>
    </source>
</evidence>
<organism evidence="2 3">
    <name type="scientific">Streptomyces roseirectus</name>
    <dbReference type="NCBI Taxonomy" id="2768066"/>
    <lineage>
        <taxon>Bacteria</taxon>
        <taxon>Bacillati</taxon>
        <taxon>Actinomycetota</taxon>
        <taxon>Actinomycetes</taxon>
        <taxon>Kitasatosporales</taxon>
        <taxon>Streptomycetaceae</taxon>
        <taxon>Streptomyces</taxon>
    </lineage>
</organism>
<reference evidence="2 3" key="1">
    <citation type="submission" date="2020-08" db="EMBL/GenBank/DDBJ databases">
        <title>A novel species.</title>
        <authorList>
            <person name="Gao J."/>
        </authorList>
    </citation>
    <scope>NUCLEOTIDE SEQUENCE [LARGE SCALE GENOMIC DNA]</scope>
    <source>
        <strain evidence="2 3">CRXT-G-22</strain>
    </source>
</reference>
<dbReference type="RefSeq" id="WP_187747491.1">
    <property type="nucleotide sequence ID" value="NZ_CP060828.1"/>
</dbReference>
<evidence type="ECO:0000256" key="1">
    <source>
        <dbReference type="SAM" id="SignalP"/>
    </source>
</evidence>
<feature type="chain" id="PRO_5028933254" description="Secreted protein" evidence="1">
    <location>
        <begin position="24"/>
        <end position="78"/>
    </location>
</feature>
<evidence type="ECO:0000313" key="2">
    <source>
        <dbReference type="EMBL" id="QNP70480.1"/>
    </source>
</evidence>
<dbReference type="KEGG" id="sroi:IAG44_14200"/>
<feature type="signal peptide" evidence="1">
    <location>
        <begin position="1"/>
        <end position="23"/>
    </location>
</feature>
<dbReference type="Proteomes" id="UP000516052">
    <property type="component" value="Chromosome"/>
</dbReference>
<proteinExistence type="predicted"/>
<keyword evidence="3" id="KW-1185">Reference proteome</keyword>
<evidence type="ECO:0008006" key="4">
    <source>
        <dbReference type="Google" id="ProtNLM"/>
    </source>
</evidence>